<reference evidence="2" key="1">
    <citation type="submission" date="2016-11" db="UniProtKB">
        <authorList>
            <consortium name="WormBaseParasite"/>
        </authorList>
    </citation>
    <scope>IDENTIFICATION</scope>
</reference>
<sequence length="117" mass="13253">MFRLGKLQQPKAPWFSEKILSLQQKIIEARVNIDQKCPRMPRCMFRYRNVKGLMSCSAHGGAQGDTKAWERSTLKGRGGNRSSVPVLALSFNDSCWTLRLDSELKLGLEKLRGLNTT</sequence>
<protein>
    <submittedName>
        <fullName evidence="2">Uncharacterized protein</fullName>
    </submittedName>
</protein>
<accession>A0A1I8AUL4</accession>
<dbReference type="WBParaSite" id="L893_g9660.t1">
    <property type="protein sequence ID" value="L893_g9660.t1"/>
    <property type="gene ID" value="L893_g9660"/>
</dbReference>
<keyword evidence="1" id="KW-1185">Reference proteome</keyword>
<name>A0A1I8AUL4_9BILA</name>
<dbReference type="AlphaFoldDB" id="A0A1I8AUL4"/>
<evidence type="ECO:0000313" key="1">
    <source>
        <dbReference type="Proteomes" id="UP000095287"/>
    </source>
</evidence>
<proteinExistence type="predicted"/>
<dbReference type="Proteomes" id="UP000095287">
    <property type="component" value="Unplaced"/>
</dbReference>
<organism evidence="1 2">
    <name type="scientific">Steinernema glaseri</name>
    <dbReference type="NCBI Taxonomy" id="37863"/>
    <lineage>
        <taxon>Eukaryota</taxon>
        <taxon>Metazoa</taxon>
        <taxon>Ecdysozoa</taxon>
        <taxon>Nematoda</taxon>
        <taxon>Chromadorea</taxon>
        <taxon>Rhabditida</taxon>
        <taxon>Tylenchina</taxon>
        <taxon>Panagrolaimomorpha</taxon>
        <taxon>Strongyloidoidea</taxon>
        <taxon>Steinernematidae</taxon>
        <taxon>Steinernema</taxon>
    </lineage>
</organism>
<evidence type="ECO:0000313" key="2">
    <source>
        <dbReference type="WBParaSite" id="L893_g9660.t1"/>
    </source>
</evidence>